<evidence type="ECO:0000313" key="13">
    <source>
        <dbReference type="Proteomes" id="UP000186922"/>
    </source>
</evidence>
<keyword evidence="7" id="KW-0333">Golgi apparatus</keyword>
<keyword evidence="8 10" id="KW-0175">Coiled coil</keyword>
<evidence type="ECO:0000256" key="1">
    <source>
        <dbReference type="ARBA" id="ARBA00002743"/>
    </source>
</evidence>
<dbReference type="AlphaFoldDB" id="A0A1D1VER1"/>
<evidence type="ECO:0000256" key="5">
    <source>
        <dbReference type="ARBA" id="ARBA00010880"/>
    </source>
</evidence>
<dbReference type="InterPro" id="IPR019357">
    <property type="entry name" value="SCOC"/>
</dbReference>
<dbReference type="STRING" id="947166.A0A1D1VER1"/>
<keyword evidence="6" id="KW-0963">Cytoplasm</keyword>
<feature type="region of interest" description="Disordered" evidence="11">
    <location>
        <begin position="1"/>
        <end position="64"/>
    </location>
</feature>
<evidence type="ECO:0000256" key="3">
    <source>
        <dbReference type="ARBA" id="ARBA00004514"/>
    </source>
</evidence>
<comment type="subcellular location">
    <subcellularLocation>
        <location evidence="3">Cytoplasm</location>
        <location evidence="3">Cytosol</location>
    </subcellularLocation>
    <subcellularLocation>
        <location evidence="2">Golgi apparatus membrane</location>
        <topology evidence="2">Peripheral membrane protein</topology>
        <orientation evidence="2">Cytoplasmic side</orientation>
    </subcellularLocation>
    <subcellularLocation>
        <location evidence="4">Golgi apparatus</location>
        <location evidence="4">trans-Golgi network</location>
    </subcellularLocation>
</comment>
<comment type="caution">
    <text evidence="12">The sequence shown here is derived from an EMBL/GenBank/DDBJ whole genome shotgun (WGS) entry which is preliminary data.</text>
</comment>
<evidence type="ECO:0000256" key="7">
    <source>
        <dbReference type="ARBA" id="ARBA00023034"/>
    </source>
</evidence>
<feature type="compositionally biased region" description="Basic residues" evidence="11">
    <location>
        <begin position="137"/>
        <end position="150"/>
    </location>
</feature>
<evidence type="ECO:0008006" key="14">
    <source>
        <dbReference type="Google" id="ProtNLM"/>
    </source>
</evidence>
<dbReference type="Gene3D" id="1.20.5.170">
    <property type="match status" value="1"/>
</dbReference>
<gene>
    <name evidence="12" type="primary">RvY_09701-1</name>
    <name evidence="12" type="synonym">RvY_09701.1</name>
    <name evidence="12" type="ORF">RvY_09701</name>
</gene>
<dbReference type="GO" id="GO:0000139">
    <property type="term" value="C:Golgi membrane"/>
    <property type="evidence" value="ECO:0007669"/>
    <property type="project" value="UniProtKB-SubCell"/>
</dbReference>
<evidence type="ECO:0000256" key="9">
    <source>
        <dbReference type="ARBA" id="ARBA00023136"/>
    </source>
</evidence>
<sequence>MDNIKSPIFEQLPGIPLADEDASDDDERDSDDNEEDQRTPDREASPDGSRSVADDGSKSVDSFSFQNDDCALDEAEEKARLIAQVLELQNTLDDLSQKVDSVKEENLKLKSENQVLGQYIENLMAASNVFQSTTQNPKKKPNKKPSKPSS</sequence>
<evidence type="ECO:0000313" key="12">
    <source>
        <dbReference type="EMBL" id="GAU98572.1"/>
    </source>
</evidence>
<organism evidence="12 13">
    <name type="scientific">Ramazzottius varieornatus</name>
    <name type="common">Water bear</name>
    <name type="synonym">Tardigrade</name>
    <dbReference type="NCBI Taxonomy" id="947166"/>
    <lineage>
        <taxon>Eukaryota</taxon>
        <taxon>Metazoa</taxon>
        <taxon>Ecdysozoa</taxon>
        <taxon>Tardigrada</taxon>
        <taxon>Eutardigrada</taxon>
        <taxon>Parachela</taxon>
        <taxon>Hypsibioidea</taxon>
        <taxon>Ramazzottiidae</taxon>
        <taxon>Ramazzottius</taxon>
    </lineage>
</organism>
<evidence type="ECO:0000256" key="11">
    <source>
        <dbReference type="SAM" id="MobiDB-lite"/>
    </source>
</evidence>
<dbReference type="GO" id="GO:0005829">
    <property type="term" value="C:cytosol"/>
    <property type="evidence" value="ECO:0007669"/>
    <property type="project" value="UniProtKB-SubCell"/>
</dbReference>
<feature type="region of interest" description="Disordered" evidence="11">
    <location>
        <begin position="130"/>
        <end position="150"/>
    </location>
</feature>
<feature type="compositionally biased region" description="Acidic residues" evidence="11">
    <location>
        <begin position="18"/>
        <end position="35"/>
    </location>
</feature>
<feature type="coiled-coil region" evidence="10">
    <location>
        <begin position="78"/>
        <end position="112"/>
    </location>
</feature>
<dbReference type="GO" id="GO:0005802">
    <property type="term" value="C:trans-Golgi network"/>
    <property type="evidence" value="ECO:0007669"/>
    <property type="project" value="TreeGrafter"/>
</dbReference>
<keyword evidence="9" id="KW-0472">Membrane</keyword>
<evidence type="ECO:0000256" key="2">
    <source>
        <dbReference type="ARBA" id="ARBA00004255"/>
    </source>
</evidence>
<proteinExistence type="inferred from homology"/>
<dbReference type="Proteomes" id="UP000186922">
    <property type="component" value="Unassembled WGS sequence"/>
</dbReference>
<keyword evidence="13" id="KW-1185">Reference proteome</keyword>
<evidence type="ECO:0000256" key="10">
    <source>
        <dbReference type="SAM" id="Coils"/>
    </source>
</evidence>
<dbReference type="Pfam" id="PF10224">
    <property type="entry name" value="DUF2205"/>
    <property type="match status" value="1"/>
</dbReference>
<name>A0A1D1VER1_RAMVA</name>
<evidence type="ECO:0000256" key="4">
    <source>
        <dbReference type="ARBA" id="ARBA00004601"/>
    </source>
</evidence>
<comment type="similarity">
    <text evidence="5">Belongs to the SCOC family.</text>
</comment>
<accession>A0A1D1VER1</accession>
<protein>
    <recommendedName>
        <fullName evidence="14">Short coiled-coil protein A</fullName>
    </recommendedName>
</protein>
<dbReference type="OrthoDB" id="2163284at2759"/>
<evidence type="ECO:0000256" key="6">
    <source>
        <dbReference type="ARBA" id="ARBA00022490"/>
    </source>
</evidence>
<feature type="compositionally biased region" description="Basic and acidic residues" evidence="11">
    <location>
        <begin position="36"/>
        <end position="45"/>
    </location>
</feature>
<dbReference type="PANTHER" id="PTHR21614">
    <property type="entry name" value="SHORT COILED COIL PROTEIN"/>
    <property type="match status" value="1"/>
</dbReference>
<evidence type="ECO:0000256" key="8">
    <source>
        <dbReference type="ARBA" id="ARBA00023054"/>
    </source>
</evidence>
<reference evidence="12 13" key="1">
    <citation type="journal article" date="2016" name="Nat. Commun.">
        <title>Extremotolerant tardigrade genome and improved radiotolerance of human cultured cells by tardigrade-unique protein.</title>
        <authorList>
            <person name="Hashimoto T."/>
            <person name="Horikawa D.D."/>
            <person name="Saito Y."/>
            <person name="Kuwahara H."/>
            <person name="Kozuka-Hata H."/>
            <person name="Shin-I T."/>
            <person name="Minakuchi Y."/>
            <person name="Ohishi K."/>
            <person name="Motoyama A."/>
            <person name="Aizu T."/>
            <person name="Enomoto A."/>
            <person name="Kondo K."/>
            <person name="Tanaka S."/>
            <person name="Hara Y."/>
            <person name="Koshikawa S."/>
            <person name="Sagara H."/>
            <person name="Miura T."/>
            <person name="Yokobori S."/>
            <person name="Miyagawa K."/>
            <person name="Suzuki Y."/>
            <person name="Kubo T."/>
            <person name="Oyama M."/>
            <person name="Kohara Y."/>
            <person name="Fujiyama A."/>
            <person name="Arakawa K."/>
            <person name="Katayama T."/>
            <person name="Toyoda A."/>
            <person name="Kunieda T."/>
        </authorList>
    </citation>
    <scope>NUCLEOTIDE SEQUENCE [LARGE SCALE GENOMIC DNA]</scope>
    <source>
        <strain evidence="12 13">YOKOZUNA-1</strain>
    </source>
</reference>
<dbReference type="EMBL" id="BDGG01000004">
    <property type="protein sequence ID" value="GAU98572.1"/>
    <property type="molecule type" value="Genomic_DNA"/>
</dbReference>
<dbReference type="PANTHER" id="PTHR21614:SF0">
    <property type="entry name" value="GEO08385P1"/>
    <property type="match status" value="1"/>
</dbReference>
<comment type="function">
    <text evidence="1">Positive regulator of amino acid starvation-induced autophagy.</text>
</comment>